<evidence type="ECO:0000313" key="1">
    <source>
        <dbReference type="EMBL" id="SGY86330.1"/>
    </source>
</evidence>
<comment type="caution">
    <text evidence="1">The sequence shown here is derived from an EMBL/GenBank/DDBJ whole genome shotgun (WGS) entry which is preliminary data.</text>
</comment>
<protein>
    <submittedName>
        <fullName evidence="1">Uncharacterized protein</fullName>
    </submittedName>
</protein>
<dbReference type="GeneID" id="61294757"/>
<dbReference type="EMBL" id="FPLJ01000030">
    <property type="protein sequence ID" value="SGY86330.1"/>
    <property type="molecule type" value="Genomic_DNA"/>
</dbReference>
<dbReference type="Proteomes" id="UP000182660">
    <property type="component" value="Unassembled WGS sequence"/>
</dbReference>
<dbReference type="RefSeq" id="WP_075471268.1">
    <property type="nucleotide sequence ID" value="NZ_CAWQZC010000050.1"/>
</dbReference>
<accession>A0ABY1H923</accession>
<sequence length="149" mass="16643">MRITKPTNNANISLLLIVAFLIVCMVNNAYSFNQPVLSSAQLTSAQLDNVPLNSLTSTNESVNSNADFSAVTNTELTDASYLDNSDGACKLTETLLQKASTHMDELVMVILMIILFSHYFTRQTPNFTYLANTFVPSRRRHLILCKFEE</sequence>
<gene>
    <name evidence="1" type="ORF">MT2528_1019</name>
</gene>
<evidence type="ECO:0000313" key="2">
    <source>
        <dbReference type="Proteomes" id="UP000182660"/>
    </source>
</evidence>
<keyword evidence="2" id="KW-1185">Reference proteome</keyword>
<organism evidence="1 2">
    <name type="scientific">Moritella viscosa</name>
    <dbReference type="NCBI Taxonomy" id="80854"/>
    <lineage>
        <taxon>Bacteria</taxon>
        <taxon>Pseudomonadati</taxon>
        <taxon>Pseudomonadota</taxon>
        <taxon>Gammaproteobacteria</taxon>
        <taxon>Alteromonadales</taxon>
        <taxon>Moritellaceae</taxon>
        <taxon>Moritella</taxon>
    </lineage>
</organism>
<proteinExistence type="predicted"/>
<reference evidence="1 2" key="1">
    <citation type="submission" date="2016-11" db="EMBL/GenBank/DDBJ databases">
        <authorList>
            <person name="Klemetsen T."/>
        </authorList>
    </citation>
    <scope>NUCLEOTIDE SEQUENCE [LARGE SCALE GENOMIC DNA]</scope>
    <source>
        <strain evidence="1">MT 2528</strain>
    </source>
</reference>
<name>A0ABY1H923_9GAMM</name>